<feature type="domain" description="RRM" evidence="5">
    <location>
        <begin position="60"/>
        <end position="140"/>
    </location>
</feature>
<dbReference type="InterPro" id="IPR000504">
    <property type="entry name" value="RRM_dom"/>
</dbReference>
<feature type="compositionally biased region" description="Polar residues" evidence="4">
    <location>
        <begin position="231"/>
        <end position="261"/>
    </location>
</feature>
<evidence type="ECO:0000256" key="1">
    <source>
        <dbReference type="ARBA" id="ARBA00022664"/>
    </source>
</evidence>
<sequence>MSQQTQQYPPQQQQSPYMMMAPPAPAAAQAPPHMWAPQQVQPLPQQSYPPVQPTSADEVRTLWIGDLQYWMDENYLFTCFAQAGEVISVKVIRNKQTGQSEGYGFIEFASRAGAERVLQTYNGTIMPNGGQNFRLNWATFSSGDRRSDDTPDFTIFVGDLAPDVTDYMLQETFRGRYPSIKGAKVVIDRLTGRTKGYGFVRFGDEGEQLRAMTEMNGVLCSSRPMRIGPATNKNTTASQQPKASYQSSQGTQNENDPNNTTIFVGNLDANVTDDHLRQVFSQYGQLVHVKIPSGKRCGFVQFVDRSCAEEALRMLNGTQLGGQNIRLSWGRSPSNKQVDMSVAVQPQPDPNQWSGGYYGYPYGHESYGYAPAPQDPNMYGYPYGNYQQQAPQQQAGYS</sequence>
<dbReference type="PANTHER" id="PTHR47640:SF48">
    <property type="entry name" value="POLYADENYLATE-BINDING PROTEIN RBP45B"/>
    <property type="match status" value="1"/>
</dbReference>
<protein>
    <submittedName>
        <fullName evidence="6">Polyadenylate-binding protein RBP45B</fullName>
    </submittedName>
</protein>
<accession>A0A6A1UGW9</accession>
<dbReference type="PROSITE" id="PS50102">
    <property type="entry name" value="RRM"/>
    <property type="match status" value="3"/>
</dbReference>
<dbReference type="FunFam" id="3.30.70.330:FF:000650">
    <property type="entry name" value="Polyadenylate-binding protein RBP45"/>
    <property type="match status" value="1"/>
</dbReference>
<dbReference type="FunFam" id="3.30.70.330:FF:000236">
    <property type="entry name" value="Polyadenylate-binding protein RBP45C"/>
    <property type="match status" value="1"/>
</dbReference>
<dbReference type="GO" id="GO:0006397">
    <property type="term" value="P:mRNA processing"/>
    <property type="evidence" value="ECO:0007669"/>
    <property type="project" value="UniProtKB-KW"/>
</dbReference>
<dbReference type="CDD" id="cd12344">
    <property type="entry name" value="RRM1_SECp43_like"/>
    <property type="match status" value="1"/>
</dbReference>
<feature type="region of interest" description="Disordered" evidence="4">
    <location>
        <begin position="222"/>
        <end position="261"/>
    </location>
</feature>
<dbReference type="Gene3D" id="3.30.70.330">
    <property type="match status" value="3"/>
</dbReference>
<dbReference type="OrthoDB" id="446113at2759"/>
<proteinExistence type="predicted"/>
<dbReference type="AlphaFoldDB" id="A0A6A1UGW9"/>
<dbReference type="EMBL" id="RXIC02000460">
    <property type="protein sequence ID" value="KAB1199506.1"/>
    <property type="molecule type" value="Genomic_DNA"/>
</dbReference>
<keyword evidence="2 3" id="KW-0694">RNA-binding</keyword>
<dbReference type="Pfam" id="PF00076">
    <property type="entry name" value="RRM_1"/>
    <property type="match status" value="3"/>
</dbReference>
<dbReference type="GO" id="GO:0005829">
    <property type="term" value="C:cytosol"/>
    <property type="evidence" value="ECO:0007669"/>
    <property type="project" value="TreeGrafter"/>
</dbReference>
<dbReference type="Proteomes" id="UP000516437">
    <property type="component" value="Unassembled WGS sequence"/>
</dbReference>
<dbReference type="GO" id="GO:0003729">
    <property type="term" value="F:mRNA binding"/>
    <property type="evidence" value="ECO:0007669"/>
    <property type="project" value="InterPro"/>
</dbReference>
<reference evidence="6 7" key="1">
    <citation type="journal article" date="2019" name="Plant Biotechnol. J.">
        <title>The red bayberry genome and genetic basis of sex determination.</title>
        <authorList>
            <person name="Jia H.M."/>
            <person name="Jia H.J."/>
            <person name="Cai Q.L."/>
            <person name="Wang Y."/>
            <person name="Zhao H.B."/>
            <person name="Yang W.F."/>
            <person name="Wang G.Y."/>
            <person name="Li Y.H."/>
            <person name="Zhan D.L."/>
            <person name="Shen Y.T."/>
            <person name="Niu Q.F."/>
            <person name="Chang L."/>
            <person name="Qiu J."/>
            <person name="Zhao L."/>
            <person name="Xie H.B."/>
            <person name="Fu W.Y."/>
            <person name="Jin J."/>
            <person name="Li X.W."/>
            <person name="Jiao Y."/>
            <person name="Zhou C.C."/>
            <person name="Tu T."/>
            <person name="Chai C.Y."/>
            <person name="Gao J.L."/>
            <person name="Fan L.J."/>
            <person name="van de Weg E."/>
            <person name="Wang J.Y."/>
            <person name="Gao Z.S."/>
        </authorList>
    </citation>
    <scope>NUCLEOTIDE SEQUENCE [LARGE SCALE GENOMIC DNA]</scope>
    <source>
        <tissue evidence="6">Leaves</tissue>
    </source>
</reference>
<feature type="region of interest" description="Disordered" evidence="4">
    <location>
        <begin position="1"/>
        <end position="33"/>
    </location>
</feature>
<dbReference type="SUPFAM" id="SSF54928">
    <property type="entry name" value="RNA-binding domain, RBD"/>
    <property type="match status" value="3"/>
</dbReference>
<name>A0A6A1UGW9_9ROSI</name>
<evidence type="ECO:0000313" key="6">
    <source>
        <dbReference type="EMBL" id="KAB1199506.1"/>
    </source>
</evidence>
<comment type="caution">
    <text evidence="6">The sequence shown here is derived from an EMBL/GenBank/DDBJ whole genome shotgun (WGS) entry which is preliminary data.</text>
</comment>
<dbReference type="InterPro" id="IPR050825">
    <property type="entry name" value="RBM42_RBP45_47-like"/>
</dbReference>
<keyword evidence="1" id="KW-0507">mRNA processing</keyword>
<feature type="domain" description="RRM" evidence="5">
    <location>
        <begin position="153"/>
        <end position="232"/>
    </location>
</feature>
<feature type="region of interest" description="Disordered" evidence="4">
    <location>
        <begin position="378"/>
        <end position="398"/>
    </location>
</feature>
<keyword evidence="7" id="KW-1185">Reference proteome</keyword>
<dbReference type="InterPro" id="IPR012677">
    <property type="entry name" value="Nucleotide-bd_a/b_plait_sf"/>
</dbReference>
<dbReference type="SMART" id="SM00360">
    <property type="entry name" value="RRM"/>
    <property type="match status" value="3"/>
</dbReference>
<feature type="compositionally biased region" description="Low complexity" evidence="4">
    <location>
        <begin position="379"/>
        <end position="398"/>
    </location>
</feature>
<feature type="domain" description="RRM" evidence="5">
    <location>
        <begin position="260"/>
        <end position="332"/>
    </location>
</feature>
<dbReference type="CDD" id="cd12345">
    <property type="entry name" value="RRM2_SECp43_like"/>
    <property type="match status" value="1"/>
</dbReference>
<gene>
    <name evidence="6" type="ORF">CJ030_MR0G022799</name>
</gene>
<dbReference type="FunFam" id="3.30.70.330:FF:000451">
    <property type="entry name" value="Polyadenylate-binding protein RBP45C"/>
    <property type="match status" value="1"/>
</dbReference>
<evidence type="ECO:0000256" key="2">
    <source>
        <dbReference type="ARBA" id="ARBA00022884"/>
    </source>
</evidence>
<evidence type="ECO:0000313" key="7">
    <source>
        <dbReference type="Proteomes" id="UP000516437"/>
    </source>
</evidence>
<evidence type="ECO:0000259" key="5">
    <source>
        <dbReference type="PROSITE" id="PS50102"/>
    </source>
</evidence>
<dbReference type="PANTHER" id="PTHR47640">
    <property type="entry name" value="TRNA SELENOCYSTEINE 1-ASSOCIATED PROTEIN 1-RELATED-RELATED"/>
    <property type="match status" value="1"/>
</dbReference>
<evidence type="ECO:0000256" key="3">
    <source>
        <dbReference type="PROSITE-ProRule" id="PRU00176"/>
    </source>
</evidence>
<dbReference type="InterPro" id="IPR035979">
    <property type="entry name" value="RBD_domain_sf"/>
</dbReference>
<evidence type="ECO:0000256" key="4">
    <source>
        <dbReference type="SAM" id="MobiDB-lite"/>
    </source>
</evidence>
<organism evidence="6 7">
    <name type="scientific">Morella rubra</name>
    <name type="common">Chinese bayberry</name>
    <dbReference type="NCBI Taxonomy" id="262757"/>
    <lineage>
        <taxon>Eukaryota</taxon>
        <taxon>Viridiplantae</taxon>
        <taxon>Streptophyta</taxon>
        <taxon>Embryophyta</taxon>
        <taxon>Tracheophyta</taxon>
        <taxon>Spermatophyta</taxon>
        <taxon>Magnoliopsida</taxon>
        <taxon>eudicotyledons</taxon>
        <taxon>Gunneridae</taxon>
        <taxon>Pentapetalae</taxon>
        <taxon>rosids</taxon>
        <taxon>fabids</taxon>
        <taxon>Fagales</taxon>
        <taxon>Myricaceae</taxon>
        <taxon>Morella</taxon>
    </lineage>
</organism>